<dbReference type="EMBL" id="KB742929">
    <property type="protein sequence ID" value="EOB02793.1"/>
    <property type="molecule type" value="Genomic_DNA"/>
</dbReference>
<gene>
    <name evidence="2" type="ORF">Anapl_00890</name>
</gene>
<evidence type="ECO:0000313" key="2">
    <source>
        <dbReference type="EMBL" id="EOB02793.1"/>
    </source>
</evidence>
<keyword evidence="3" id="KW-1185">Reference proteome</keyword>
<evidence type="ECO:0000256" key="1">
    <source>
        <dbReference type="SAM" id="MobiDB-lite"/>
    </source>
</evidence>
<feature type="region of interest" description="Disordered" evidence="1">
    <location>
        <begin position="99"/>
        <end position="120"/>
    </location>
</feature>
<feature type="compositionally biased region" description="Basic residues" evidence="1">
    <location>
        <begin position="1"/>
        <end position="11"/>
    </location>
</feature>
<reference evidence="3" key="1">
    <citation type="journal article" date="2013" name="Nat. Genet.">
        <title>The duck genome and transcriptome provide insight into an avian influenza virus reservoir species.</title>
        <authorList>
            <person name="Huang Y."/>
            <person name="Li Y."/>
            <person name="Burt D.W."/>
            <person name="Chen H."/>
            <person name="Zhang Y."/>
            <person name="Qian W."/>
            <person name="Kim H."/>
            <person name="Gan S."/>
            <person name="Zhao Y."/>
            <person name="Li J."/>
            <person name="Yi K."/>
            <person name="Feng H."/>
            <person name="Zhu P."/>
            <person name="Li B."/>
            <person name="Liu Q."/>
            <person name="Fairley S."/>
            <person name="Magor K.E."/>
            <person name="Du Z."/>
            <person name="Hu X."/>
            <person name="Goodman L."/>
            <person name="Tafer H."/>
            <person name="Vignal A."/>
            <person name="Lee T."/>
            <person name="Kim K.W."/>
            <person name="Sheng Z."/>
            <person name="An Y."/>
            <person name="Searle S."/>
            <person name="Herrero J."/>
            <person name="Groenen M.A."/>
            <person name="Crooijmans R.P."/>
            <person name="Faraut T."/>
            <person name="Cai Q."/>
            <person name="Webster R.G."/>
            <person name="Aldridge J.R."/>
            <person name="Warren W.C."/>
            <person name="Bartschat S."/>
            <person name="Kehr S."/>
            <person name="Marz M."/>
            <person name="Stadler P.F."/>
            <person name="Smith J."/>
            <person name="Kraus R.H."/>
            <person name="Zhao Y."/>
            <person name="Ren L."/>
            <person name="Fei J."/>
            <person name="Morisson M."/>
            <person name="Kaiser P."/>
            <person name="Griffin D.K."/>
            <person name="Rao M."/>
            <person name="Pitel F."/>
            <person name="Wang J."/>
            <person name="Li N."/>
        </authorList>
    </citation>
    <scope>NUCLEOTIDE SEQUENCE [LARGE SCALE GENOMIC DNA]</scope>
</reference>
<name>R0LQV7_ANAPL</name>
<sequence length="120" mass="12820">MSGHHQGHHIARQYPTPPSNAASRLLGRSQQSQREVQTPPCPATLALGLAGHLILAPSRRAFHTFSLAPHSCCADVGHGGPAGFGLHACSRSPHFLHKRQPQDLKAPPLLPPLFPNTALN</sequence>
<feature type="region of interest" description="Disordered" evidence="1">
    <location>
        <begin position="1"/>
        <end position="41"/>
    </location>
</feature>
<accession>R0LQV7</accession>
<organism evidence="2 3">
    <name type="scientific">Anas platyrhynchos</name>
    <name type="common">Mallard</name>
    <name type="synonym">Anas boschas</name>
    <dbReference type="NCBI Taxonomy" id="8839"/>
    <lineage>
        <taxon>Eukaryota</taxon>
        <taxon>Metazoa</taxon>
        <taxon>Chordata</taxon>
        <taxon>Craniata</taxon>
        <taxon>Vertebrata</taxon>
        <taxon>Euteleostomi</taxon>
        <taxon>Archelosauria</taxon>
        <taxon>Archosauria</taxon>
        <taxon>Dinosauria</taxon>
        <taxon>Saurischia</taxon>
        <taxon>Theropoda</taxon>
        <taxon>Coelurosauria</taxon>
        <taxon>Aves</taxon>
        <taxon>Neognathae</taxon>
        <taxon>Galloanserae</taxon>
        <taxon>Anseriformes</taxon>
        <taxon>Anatidae</taxon>
        <taxon>Anatinae</taxon>
        <taxon>Anas</taxon>
    </lineage>
</organism>
<protein>
    <submittedName>
        <fullName evidence="2">Uncharacterized protein</fullName>
    </submittedName>
</protein>
<proteinExistence type="predicted"/>
<dbReference type="Proteomes" id="UP000296049">
    <property type="component" value="Unassembled WGS sequence"/>
</dbReference>
<evidence type="ECO:0000313" key="3">
    <source>
        <dbReference type="Proteomes" id="UP000296049"/>
    </source>
</evidence>
<dbReference type="AlphaFoldDB" id="R0LQV7"/>